<feature type="compositionally biased region" description="Basic and acidic residues" evidence="1">
    <location>
        <begin position="7"/>
        <end position="28"/>
    </location>
</feature>
<sequence>MLSTLGFDRKSSGRADNRNPAKYVREMPRAIVHAFTSTDPSPPPILSSKVHYSRSGNQSAMSWSKPIASTRPDTDKKPSPPGTRSYQLSVYAPPFEPKNSNSKPYQIYPSNIPDTYIYERSLSSVSDLLASPASSSSSESDLNGDFGTSLLEISSTRASSSTETLETTALAVEQTSRRTSVAPQIAAASSSQRSRDSRDIVTIHSGDDSDTTQSDDDVPLGPYAMQSNAPATGIGASLPLSTPVRRSPSERGPQDSSVPQTTTRPPLYSKRTDSSTVSYDENTPREPPGLNRSTSVKQGRVDTCLVGGVVDVTSKRTVRWKEDSELASDLPIRSRKGWYNRKGDQLWTNDGRFKIPKKGQEYPPDLSNYPEANVGWMNENGVRIDMQHRLVVPPPPRPCLKRSNRYN</sequence>
<feature type="compositionally biased region" description="Polar residues" evidence="1">
    <location>
        <begin position="98"/>
        <end position="107"/>
    </location>
</feature>
<dbReference type="EMBL" id="JASBNA010000022">
    <property type="protein sequence ID" value="KAK7685053.1"/>
    <property type="molecule type" value="Genomic_DNA"/>
</dbReference>
<evidence type="ECO:0000256" key="1">
    <source>
        <dbReference type="SAM" id="MobiDB-lite"/>
    </source>
</evidence>
<keyword evidence="3" id="KW-1185">Reference proteome</keyword>
<accession>A0AAW0G512</accession>
<dbReference type="Proteomes" id="UP001385951">
    <property type="component" value="Unassembled WGS sequence"/>
</dbReference>
<feature type="region of interest" description="Disordered" evidence="1">
    <location>
        <begin position="155"/>
        <end position="298"/>
    </location>
</feature>
<evidence type="ECO:0000313" key="2">
    <source>
        <dbReference type="EMBL" id="KAK7685053.1"/>
    </source>
</evidence>
<feature type="compositionally biased region" description="Polar residues" evidence="1">
    <location>
        <begin position="254"/>
        <end position="264"/>
    </location>
</feature>
<dbReference type="AlphaFoldDB" id="A0AAW0G512"/>
<reference evidence="2 3" key="1">
    <citation type="submission" date="2022-09" db="EMBL/GenBank/DDBJ databases">
        <authorList>
            <person name="Palmer J.M."/>
        </authorList>
    </citation>
    <scope>NUCLEOTIDE SEQUENCE [LARGE SCALE GENOMIC DNA]</scope>
    <source>
        <strain evidence="2 3">DSM 7382</strain>
    </source>
</reference>
<protein>
    <submittedName>
        <fullName evidence="2">Uncharacterized protein</fullName>
    </submittedName>
</protein>
<organism evidence="2 3">
    <name type="scientific">Cerrena zonata</name>
    <dbReference type="NCBI Taxonomy" id="2478898"/>
    <lineage>
        <taxon>Eukaryota</taxon>
        <taxon>Fungi</taxon>
        <taxon>Dikarya</taxon>
        <taxon>Basidiomycota</taxon>
        <taxon>Agaricomycotina</taxon>
        <taxon>Agaricomycetes</taxon>
        <taxon>Polyporales</taxon>
        <taxon>Cerrenaceae</taxon>
        <taxon>Cerrena</taxon>
    </lineage>
</organism>
<feature type="compositionally biased region" description="Acidic residues" evidence="1">
    <location>
        <begin position="208"/>
        <end position="218"/>
    </location>
</feature>
<feature type="compositionally biased region" description="Low complexity" evidence="1">
    <location>
        <begin position="155"/>
        <end position="174"/>
    </location>
</feature>
<proteinExistence type="predicted"/>
<evidence type="ECO:0000313" key="3">
    <source>
        <dbReference type="Proteomes" id="UP001385951"/>
    </source>
</evidence>
<comment type="caution">
    <text evidence="2">The sequence shown here is derived from an EMBL/GenBank/DDBJ whole genome shotgun (WGS) entry which is preliminary data.</text>
</comment>
<feature type="region of interest" description="Disordered" evidence="1">
    <location>
        <begin position="1"/>
        <end position="107"/>
    </location>
</feature>
<gene>
    <name evidence="2" type="ORF">QCA50_011890</name>
</gene>
<feature type="compositionally biased region" description="Basic and acidic residues" evidence="1">
    <location>
        <begin position="193"/>
        <end position="207"/>
    </location>
</feature>
<name>A0AAW0G512_9APHY</name>